<feature type="transmembrane region" description="Helical" evidence="2">
    <location>
        <begin position="12"/>
        <end position="32"/>
    </location>
</feature>
<dbReference type="GO" id="GO:0005788">
    <property type="term" value="C:endoplasmic reticulum lumen"/>
    <property type="evidence" value="ECO:0007669"/>
    <property type="project" value="TreeGrafter"/>
</dbReference>
<evidence type="ECO:0000256" key="2">
    <source>
        <dbReference type="SAM" id="Phobius"/>
    </source>
</evidence>
<dbReference type="SUPFAM" id="SSF52833">
    <property type="entry name" value="Thioredoxin-like"/>
    <property type="match status" value="1"/>
</dbReference>
<organism evidence="4">
    <name type="scientific">viral metagenome</name>
    <dbReference type="NCBI Taxonomy" id="1070528"/>
    <lineage>
        <taxon>unclassified sequences</taxon>
        <taxon>metagenomes</taxon>
        <taxon>organismal metagenomes</taxon>
    </lineage>
</organism>
<dbReference type="GO" id="GO:0034976">
    <property type="term" value="P:response to endoplasmic reticulum stress"/>
    <property type="evidence" value="ECO:0007669"/>
    <property type="project" value="TreeGrafter"/>
</dbReference>
<dbReference type="PROSITE" id="PS51352">
    <property type="entry name" value="THIOREDOXIN_2"/>
    <property type="match status" value="1"/>
</dbReference>
<evidence type="ECO:0000313" key="4">
    <source>
        <dbReference type="EMBL" id="QHU17499.1"/>
    </source>
</evidence>
<sequence length="189" mass="21943">MIKKRTNILFRYFIYTIATKDFAFFFLPKMYMNPFIEKLLLTEEHKAPAPQQASSNVFVVGKIYATWCGHCVALEPKWKKLTSQLRKMVPKKQHLVIAEIESENMDAGLAALNATHLPNSEKKVELNGGYPTIFKIINGNVTYYEGPREVKPMLKWALDGIKAKSITQKRNHNRKHNRTEKRHKKNKKV</sequence>
<reference evidence="4" key="1">
    <citation type="journal article" date="2020" name="Nature">
        <title>Giant virus diversity and host interactions through global metagenomics.</title>
        <authorList>
            <person name="Schulz F."/>
            <person name="Roux S."/>
            <person name="Paez-Espino D."/>
            <person name="Jungbluth S."/>
            <person name="Walsh D.A."/>
            <person name="Denef V.J."/>
            <person name="McMahon K.D."/>
            <person name="Konstantinidis K.T."/>
            <person name="Eloe-Fadrosh E.A."/>
            <person name="Kyrpides N.C."/>
            <person name="Woyke T."/>
        </authorList>
    </citation>
    <scope>NUCLEOTIDE SEQUENCE</scope>
    <source>
        <strain evidence="4">GVMAG-S-3300012000-57</strain>
    </source>
</reference>
<dbReference type="AlphaFoldDB" id="A0A6C0KIN2"/>
<keyword evidence="2" id="KW-1133">Transmembrane helix</keyword>
<proteinExistence type="predicted"/>
<dbReference type="InterPro" id="IPR036249">
    <property type="entry name" value="Thioredoxin-like_sf"/>
</dbReference>
<dbReference type="PANTHER" id="PTHR45815:SF3">
    <property type="entry name" value="PROTEIN DISULFIDE-ISOMERASE A6"/>
    <property type="match status" value="1"/>
</dbReference>
<dbReference type="GO" id="GO:0015035">
    <property type="term" value="F:protein-disulfide reductase activity"/>
    <property type="evidence" value="ECO:0007669"/>
    <property type="project" value="TreeGrafter"/>
</dbReference>
<dbReference type="EMBL" id="MN740912">
    <property type="protein sequence ID" value="QHU17499.1"/>
    <property type="molecule type" value="Genomic_DNA"/>
</dbReference>
<name>A0A6C0KIN2_9ZZZZ</name>
<evidence type="ECO:0000259" key="3">
    <source>
        <dbReference type="PROSITE" id="PS51352"/>
    </source>
</evidence>
<feature type="region of interest" description="Disordered" evidence="1">
    <location>
        <begin position="167"/>
        <end position="189"/>
    </location>
</feature>
<dbReference type="Pfam" id="PF00085">
    <property type="entry name" value="Thioredoxin"/>
    <property type="match status" value="1"/>
</dbReference>
<protein>
    <recommendedName>
        <fullName evidence="3">Thioredoxin domain-containing protein</fullName>
    </recommendedName>
</protein>
<dbReference type="InterPro" id="IPR013766">
    <property type="entry name" value="Thioredoxin_domain"/>
</dbReference>
<feature type="domain" description="Thioredoxin" evidence="3">
    <location>
        <begin position="26"/>
        <end position="163"/>
    </location>
</feature>
<dbReference type="Gene3D" id="3.40.30.10">
    <property type="entry name" value="Glutaredoxin"/>
    <property type="match status" value="1"/>
</dbReference>
<dbReference type="PANTHER" id="PTHR45815">
    <property type="entry name" value="PROTEIN DISULFIDE-ISOMERASE A6"/>
    <property type="match status" value="1"/>
</dbReference>
<keyword evidence="2" id="KW-0472">Membrane</keyword>
<accession>A0A6C0KIN2</accession>
<keyword evidence="2" id="KW-0812">Transmembrane</keyword>
<evidence type="ECO:0000256" key="1">
    <source>
        <dbReference type="SAM" id="MobiDB-lite"/>
    </source>
</evidence>